<evidence type="ECO:0000313" key="2">
    <source>
        <dbReference type="Proteomes" id="UP000886602"/>
    </source>
</evidence>
<gene>
    <name evidence="1" type="ORF">IPJ48_01930</name>
</gene>
<sequence length="70" mass="7525">MKPYLDQISLSIETQLRVGSMEVVPLVKGVENDSVLPHKPVDPCGFTLEPITASIQLVGGKPASLLRVIV</sequence>
<protein>
    <submittedName>
        <fullName evidence="1">Uncharacterized protein</fullName>
    </submittedName>
</protein>
<name>A0A9D7FBU7_9RHOO</name>
<comment type="caution">
    <text evidence="1">The sequence shown here is derived from an EMBL/GenBank/DDBJ whole genome shotgun (WGS) entry which is preliminary data.</text>
</comment>
<proteinExistence type="predicted"/>
<dbReference type="Proteomes" id="UP000886602">
    <property type="component" value="Unassembled WGS sequence"/>
</dbReference>
<dbReference type="EMBL" id="JADJNC010000003">
    <property type="protein sequence ID" value="MBK7421941.1"/>
    <property type="molecule type" value="Genomic_DNA"/>
</dbReference>
<organism evidence="1 2">
    <name type="scientific">Candidatus Propionivibrio dominans</name>
    <dbReference type="NCBI Taxonomy" id="2954373"/>
    <lineage>
        <taxon>Bacteria</taxon>
        <taxon>Pseudomonadati</taxon>
        <taxon>Pseudomonadota</taxon>
        <taxon>Betaproteobacteria</taxon>
        <taxon>Rhodocyclales</taxon>
        <taxon>Rhodocyclaceae</taxon>
        <taxon>Propionivibrio</taxon>
    </lineage>
</organism>
<accession>A0A9D7FBU7</accession>
<dbReference type="AlphaFoldDB" id="A0A9D7FBU7"/>
<evidence type="ECO:0000313" key="1">
    <source>
        <dbReference type="EMBL" id="MBK7421941.1"/>
    </source>
</evidence>
<reference evidence="1" key="1">
    <citation type="submission" date="2020-10" db="EMBL/GenBank/DDBJ databases">
        <title>Connecting structure to function with the recovery of over 1000 high-quality activated sludge metagenome-assembled genomes encoding full-length rRNA genes using long-read sequencing.</title>
        <authorList>
            <person name="Singleton C.M."/>
            <person name="Petriglieri F."/>
            <person name="Kristensen J.M."/>
            <person name="Kirkegaard R.H."/>
            <person name="Michaelsen T.Y."/>
            <person name="Andersen M.H."/>
            <person name="Karst S.M."/>
            <person name="Dueholm M.S."/>
            <person name="Nielsen P.H."/>
            <person name="Albertsen M."/>
        </authorList>
    </citation>
    <scope>NUCLEOTIDE SEQUENCE</scope>
    <source>
        <strain evidence="1">EsbW_18-Q3-R4-48_MAXAC.044</strain>
    </source>
</reference>